<protein>
    <submittedName>
        <fullName evidence="1">Uncharacterized protein</fullName>
    </submittedName>
</protein>
<evidence type="ECO:0000313" key="2">
    <source>
        <dbReference type="Proteomes" id="UP001432251"/>
    </source>
</evidence>
<sequence length="113" mass="12088">MEHIAGRGRRLWTVAALLLIAVALSVGGFLVGRAGAEPRQRSAGVGTEDCAKLQDSAARLQAASDAKRGDSGQDENAWLTPLLTRAHLVERDSRCFTALERAAARTDLDLYAN</sequence>
<gene>
    <name evidence="1" type="ORF">V2W30_19130</name>
</gene>
<proteinExistence type="predicted"/>
<dbReference type="Proteomes" id="UP001432251">
    <property type="component" value="Chromosome"/>
</dbReference>
<dbReference type="EMBL" id="CP146022">
    <property type="protein sequence ID" value="WWQ65231.1"/>
    <property type="molecule type" value="Genomic_DNA"/>
</dbReference>
<keyword evidence="2" id="KW-1185">Reference proteome</keyword>
<accession>A0ACD5ADD6</accession>
<name>A0ACD5ADD6_9ACTN</name>
<evidence type="ECO:0000313" key="1">
    <source>
        <dbReference type="EMBL" id="WWQ65231.1"/>
    </source>
</evidence>
<reference evidence="1" key="1">
    <citation type="journal article" date="2025" name="Int. J. Syst. Evol. Microbiol.">
        <title>Streptomyces citrinus sp. nov., with yellow diffusible pigment.</title>
        <authorList>
            <person name="He Y."/>
            <person name="Yang E."/>
            <person name="Xu J."/>
            <person name="Sun Y."/>
            <person name="Sun L."/>
        </authorList>
    </citation>
    <scope>NUCLEOTIDE SEQUENCE</scope>
    <source>
        <strain evidence="1">Q6</strain>
    </source>
</reference>
<organism evidence="1 2">
    <name type="scientific">Streptomyces citrinus</name>
    <dbReference type="NCBI Taxonomy" id="3118173"/>
    <lineage>
        <taxon>Bacteria</taxon>
        <taxon>Bacillati</taxon>
        <taxon>Actinomycetota</taxon>
        <taxon>Actinomycetes</taxon>
        <taxon>Kitasatosporales</taxon>
        <taxon>Streptomycetaceae</taxon>
        <taxon>Streptomyces</taxon>
    </lineage>
</organism>